<dbReference type="Pfam" id="PF10192">
    <property type="entry name" value="GPR180-TMEM145_TM"/>
    <property type="match status" value="1"/>
</dbReference>
<feature type="transmembrane region" description="Helical" evidence="1">
    <location>
        <begin position="330"/>
        <end position="353"/>
    </location>
</feature>
<dbReference type="InterPro" id="IPR047831">
    <property type="entry name" value="GPR180/TMEM145"/>
</dbReference>
<sequence>MIFLLLLNIVAAKLVSNTIYFSEEHPWKYLTKFAVDTGITHWQLKAKFAKPENKESADKVAAVFSIYIDDQLEEILSLQDCKMKAELGRRRQRIFIPRNGDWAEISGSFPQRKTPHIWYFSLSDCEGATYGEKLKVELHITDDSGSEFSLEDYGLIYLYPVVLLAFLLVLSKNLMRLIENFKATDDIQPAVLILNISIGCEFIGIISEIIHLWIYSNNGRGFFIFEFFYQALDTISALLITVLFIIMASGWTLKYKDFPEPDLAIPIIVTIIMLHLVIIGVGSITEDSYYHFSDYDGITGALLIFVRVALWAWFVYYIKSLYESVRGGMIAFVLNFSIIVSAYFLSLPILVVISWIFKTYLRNKIVTIGGCVIQIAVSSFLTHLFSKKSHYYKISTLSDSVLPGKIL</sequence>
<dbReference type="GO" id="GO:0007186">
    <property type="term" value="P:G protein-coupled receptor signaling pathway"/>
    <property type="evidence" value="ECO:0007669"/>
    <property type="project" value="InterPro"/>
</dbReference>
<feature type="transmembrane region" description="Helical" evidence="1">
    <location>
        <begin position="191"/>
        <end position="215"/>
    </location>
</feature>
<dbReference type="PANTHER" id="PTHR23252:SF24">
    <property type="entry name" value="TRANSMEMBRANE PROTEIN 145"/>
    <property type="match status" value="1"/>
</dbReference>
<feature type="transmembrane region" description="Helical" evidence="1">
    <location>
        <begin position="227"/>
        <end position="251"/>
    </location>
</feature>
<feature type="transmembrane region" description="Helical" evidence="1">
    <location>
        <begin position="297"/>
        <end position="318"/>
    </location>
</feature>
<keyword evidence="1" id="KW-1133">Transmembrane helix</keyword>
<dbReference type="GO" id="GO:0019236">
    <property type="term" value="P:response to pheromone"/>
    <property type="evidence" value="ECO:0007669"/>
    <property type="project" value="InterPro"/>
</dbReference>
<proteinExistence type="predicted"/>
<reference evidence="3" key="1">
    <citation type="submission" date="2021-09" db="EMBL/GenBank/DDBJ databases">
        <authorList>
            <consortium name="AG Swart"/>
            <person name="Singh M."/>
            <person name="Singh A."/>
            <person name="Seah K."/>
            <person name="Emmerich C."/>
        </authorList>
    </citation>
    <scope>NUCLEOTIDE SEQUENCE</scope>
    <source>
        <strain evidence="3">ATCC30299</strain>
    </source>
</reference>
<evidence type="ECO:0000259" key="2">
    <source>
        <dbReference type="Pfam" id="PF10192"/>
    </source>
</evidence>
<dbReference type="PANTHER" id="PTHR23252">
    <property type="entry name" value="INTIMAL THICKNESS RECEPTOR-RELATED"/>
    <property type="match status" value="1"/>
</dbReference>
<evidence type="ECO:0000313" key="3">
    <source>
        <dbReference type="EMBL" id="CAG9314587.1"/>
    </source>
</evidence>
<feature type="transmembrane region" description="Helical" evidence="1">
    <location>
        <begin position="365"/>
        <end position="385"/>
    </location>
</feature>
<dbReference type="Proteomes" id="UP001162131">
    <property type="component" value="Unassembled WGS sequence"/>
</dbReference>
<comment type="caution">
    <text evidence="3">The sequence shown here is derived from an EMBL/GenBank/DDBJ whole genome shotgun (WGS) entry which is preliminary data.</text>
</comment>
<evidence type="ECO:0000256" key="1">
    <source>
        <dbReference type="SAM" id="Phobius"/>
    </source>
</evidence>
<organism evidence="3 4">
    <name type="scientific">Blepharisma stoltei</name>
    <dbReference type="NCBI Taxonomy" id="1481888"/>
    <lineage>
        <taxon>Eukaryota</taxon>
        <taxon>Sar</taxon>
        <taxon>Alveolata</taxon>
        <taxon>Ciliophora</taxon>
        <taxon>Postciliodesmatophora</taxon>
        <taxon>Heterotrichea</taxon>
        <taxon>Heterotrichida</taxon>
        <taxon>Blepharismidae</taxon>
        <taxon>Blepharisma</taxon>
    </lineage>
</organism>
<feature type="transmembrane region" description="Helical" evidence="1">
    <location>
        <begin position="153"/>
        <end position="170"/>
    </location>
</feature>
<evidence type="ECO:0000313" key="4">
    <source>
        <dbReference type="Proteomes" id="UP001162131"/>
    </source>
</evidence>
<feature type="domain" description="GPR180/TMEM145 transmembrane" evidence="2">
    <location>
        <begin position="163"/>
        <end position="376"/>
    </location>
</feature>
<dbReference type="AlphaFoldDB" id="A0AAU9IMZ8"/>
<name>A0AAU9IMZ8_9CILI</name>
<dbReference type="InterPro" id="IPR019336">
    <property type="entry name" value="GPR180/TMEM145_TM"/>
</dbReference>
<feature type="transmembrane region" description="Helical" evidence="1">
    <location>
        <begin position="263"/>
        <end position="285"/>
    </location>
</feature>
<keyword evidence="1" id="KW-0812">Transmembrane</keyword>
<gene>
    <name evidence="3" type="ORF">BSTOLATCC_MIC11588</name>
</gene>
<keyword evidence="4" id="KW-1185">Reference proteome</keyword>
<accession>A0AAU9IMZ8</accession>
<dbReference type="EMBL" id="CAJZBQ010000012">
    <property type="protein sequence ID" value="CAG9314587.1"/>
    <property type="molecule type" value="Genomic_DNA"/>
</dbReference>
<protein>
    <recommendedName>
        <fullName evidence="2">GPR180/TMEM145 transmembrane domain-containing protein</fullName>
    </recommendedName>
</protein>
<keyword evidence="1" id="KW-0472">Membrane</keyword>